<dbReference type="InterPro" id="IPR050559">
    <property type="entry name" value="P-Pant_transferase_sf"/>
</dbReference>
<comment type="caution">
    <text evidence="4">The sequence shown here is derived from an EMBL/GenBank/DDBJ whole genome shotgun (WGS) entry which is preliminary data.</text>
</comment>
<evidence type="ECO:0000313" key="5">
    <source>
        <dbReference type="Proteomes" id="UP001596523"/>
    </source>
</evidence>
<gene>
    <name evidence="4" type="ORF">ACFQVC_39470</name>
</gene>
<dbReference type="RefSeq" id="WP_381840498.1">
    <property type="nucleotide sequence ID" value="NZ_JBHTCF010000031.1"/>
</dbReference>
<dbReference type="SUPFAM" id="SSF56214">
    <property type="entry name" value="4'-phosphopantetheinyl transferase"/>
    <property type="match status" value="2"/>
</dbReference>
<organism evidence="4 5">
    <name type="scientific">Streptomyces monticola</name>
    <dbReference type="NCBI Taxonomy" id="2666263"/>
    <lineage>
        <taxon>Bacteria</taxon>
        <taxon>Bacillati</taxon>
        <taxon>Actinomycetota</taxon>
        <taxon>Actinomycetes</taxon>
        <taxon>Kitasatosporales</taxon>
        <taxon>Streptomycetaceae</taxon>
        <taxon>Streptomyces</taxon>
    </lineage>
</organism>
<accession>A0ABW2JWF7</accession>
<protein>
    <submittedName>
        <fullName evidence="4">4'-phosphopantetheinyl transferase family protein</fullName>
    </submittedName>
</protein>
<comment type="similarity">
    <text evidence="1">Belongs to the P-Pant transferase superfamily. Gsp/Sfp/HetI/AcpT family.</text>
</comment>
<keyword evidence="5" id="KW-1185">Reference proteome</keyword>
<keyword evidence="2 4" id="KW-0808">Transferase</keyword>
<dbReference type="Pfam" id="PF01648">
    <property type="entry name" value="ACPS"/>
    <property type="match status" value="1"/>
</dbReference>
<sequence length="286" mass="31128">MTESPEGDWEGTPMPDTDAERITAPVHITGPEGPWKEVREGMDLRGNASVYTTWGEWLTVAVGDPALRPMLGRDWQRYRRTTDPTIRYRFAASRLAVKYTAAAALGATPAELDLAYRLGGRPYLRGFDQIDVSLTHTDDLIAVGISRLGRIGIDTEPADRVMSFELLQDHVCTFAEKKELARLPEGEQAAAMLRLWTLKEAYTKALGQGLRLSFTEFGFGTGSAGLLAPDGTPAESGEWAFGTYPALGRYLVSVACHDAGLDPARDTAVATMLDEGFMGAVAELID</sequence>
<dbReference type="InterPro" id="IPR008278">
    <property type="entry name" value="4-PPantetheinyl_Trfase_dom"/>
</dbReference>
<dbReference type="Gene3D" id="3.90.470.20">
    <property type="entry name" value="4'-phosphopantetheinyl transferase domain"/>
    <property type="match status" value="2"/>
</dbReference>
<name>A0ABW2JWF7_9ACTN</name>
<proteinExistence type="inferred from homology"/>
<dbReference type="PANTHER" id="PTHR12215">
    <property type="entry name" value="PHOSPHOPANTETHEINE TRANSFERASE"/>
    <property type="match status" value="1"/>
</dbReference>
<dbReference type="InterPro" id="IPR037143">
    <property type="entry name" value="4-PPantetheinyl_Trfase_dom_sf"/>
</dbReference>
<dbReference type="EMBL" id="JBHTCF010000031">
    <property type="protein sequence ID" value="MFC7310279.1"/>
    <property type="molecule type" value="Genomic_DNA"/>
</dbReference>
<evidence type="ECO:0000259" key="3">
    <source>
        <dbReference type="Pfam" id="PF01648"/>
    </source>
</evidence>
<reference evidence="5" key="1">
    <citation type="journal article" date="2019" name="Int. J. Syst. Evol. Microbiol.">
        <title>The Global Catalogue of Microorganisms (GCM) 10K type strain sequencing project: providing services to taxonomists for standard genome sequencing and annotation.</title>
        <authorList>
            <consortium name="The Broad Institute Genomics Platform"/>
            <consortium name="The Broad Institute Genome Sequencing Center for Infectious Disease"/>
            <person name="Wu L."/>
            <person name="Ma J."/>
        </authorList>
    </citation>
    <scope>NUCLEOTIDE SEQUENCE [LARGE SCALE GENOMIC DNA]</scope>
    <source>
        <strain evidence="5">SYNS20</strain>
    </source>
</reference>
<feature type="domain" description="4'-phosphopantetheinyl transferase" evidence="3">
    <location>
        <begin position="150"/>
        <end position="229"/>
    </location>
</feature>
<evidence type="ECO:0000256" key="1">
    <source>
        <dbReference type="ARBA" id="ARBA00010990"/>
    </source>
</evidence>
<evidence type="ECO:0000313" key="4">
    <source>
        <dbReference type="EMBL" id="MFC7310279.1"/>
    </source>
</evidence>
<dbReference type="GO" id="GO:0016740">
    <property type="term" value="F:transferase activity"/>
    <property type="evidence" value="ECO:0007669"/>
    <property type="project" value="UniProtKB-KW"/>
</dbReference>
<dbReference type="PANTHER" id="PTHR12215:SF10">
    <property type="entry name" value="L-AMINOADIPATE-SEMIALDEHYDE DEHYDROGENASE-PHOSPHOPANTETHEINYL TRANSFERASE"/>
    <property type="match status" value="1"/>
</dbReference>
<evidence type="ECO:0000256" key="2">
    <source>
        <dbReference type="ARBA" id="ARBA00022679"/>
    </source>
</evidence>
<dbReference type="Proteomes" id="UP001596523">
    <property type="component" value="Unassembled WGS sequence"/>
</dbReference>